<feature type="non-terminal residue" evidence="2">
    <location>
        <position position="99"/>
    </location>
</feature>
<keyword evidence="1" id="KW-0732">Signal</keyword>
<gene>
    <name evidence="2" type="ORF">DFP72DRAFT_936737</name>
</gene>
<evidence type="ECO:0000256" key="1">
    <source>
        <dbReference type="SAM" id="SignalP"/>
    </source>
</evidence>
<evidence type="ECO:0008006" key="4">
    <source>
        <dbReference type="Google" id="ProtNLM"/>
    </source>
</evidence>
<dbReference type="Proteomes" id="UP000521943">
    <property type="component" value="Unassembled WGS sequence"/>
</dbReference>
<accession>A0A8H6H907</accession>
<proteinExistence type="predicted"/>
<dbReference type="EMBL" id="JACGCI010000168">
    <property type="protein sequence ID" value="KAF6742785.1"/>
    <property type="molecule type" value="Genomic_DNA"/>
</dbReference>
<evidence type="ECO:0000313" key="3">
    <source>
        <dbReference type="Proteomes" id="UP000521943"/>
    </source>
</evidence>
<comment type="caution">
    <text evidence="2">The sequence shown here is derived from an EMBL/GenBank/DDBJ whole genome shotgun (WGS) entry which is preliminary data.</text>
</comment>
<organism evidence="2 3">
    <name type="scientific">Ephemerocybe angulata</name>
    <dbReference type="NCBI Taxonomy" id="980116"/>
    <lineage>
        <taxon>Eukaryota</taxon>
        <taxon>Fungi</taxon>
        <taxon>Dikarya</taxon>
        <taxon>Basidiomycota</taxon>
        <taxon>Agaricomycotina</taxon>
        <taxon>Agaricomycetes</taxon>
        <taxon>Agaricomycetidae</taxon>
        <taxon>Agaricales</taxon>
        <taxon>Agaricineae</taxon>
        <taxon>Psathyrellaceae</taxon>
        <taxon>Ephemerocybe</taxon>
    </lineage>
</organism>
<reference evidence="2 3" key="1">
    <citation type="submission" date="2020-07" db="EMBL/GenBank/DDBJ databases">
        <title>Comparative genomics of pyrophilous fungi reveals a link between fire events and developmental genes.</title>
        <authorList>
            <consortium name="DOE Joint Genome Institute"/>
            <person name="Steindorff A.S."/>
            <person name="Carver A."/>
            <person name="Calhoun S."/>
            <person name="Stillman K."/>
            <person name="Liu H."/>
            <person name="Lipzen A."/>
            <person name="Pangilinan J."/>
            <person name="Labutti K."/>
            <person name="Bruns T.D."/>
            <person name="Grigoriev I.V."/>
        </authorList>
    </citation>
    <scope>NUCLEOTIDE SEQUENCE [LARGE SCALE GENOMIC DNA]</scope>
    <source>
        <strain evidence="2 3">CBS 144469</strain>
    </source>
</reference>
<name>A0A8H6H907_9AGAR</name>
<feature type="chain" id="PRO_5034183591" description="EF-hand domain-containing protein" evidence="1">
    <location>
        <begin position="22"/>
        <end position="99"/>
    </location>
</feature>
<protein>
    <recommendedName>
        <fullName evidence="4">EF-hand domain-containing protein</fullName>
    </recommendedName>
</protein>
<feature type="signal peptide" evidence="1">
    <location>
        <begin position="1"/>
        <end position="21"/>
    </location>
</feature>
<dbReference type="AlphaFoldDB" id="A0A8H6H907"/>
<sequence>MTLHPVILAARILARLPLCTSAMLAVMSASPLHPVRHALSLQYRRIACDADRPFYDETGCGKMDPGEFRGLLSRLTWARRSILDLVIVAARRHVDSPVV</sequence>
<evidence type="ECO:0000313" key="2">
    <source>
        <dbReference type="EMBL" id="KAF6742785.1"/>
    </source>
</evidence>
<keyword evidence="3" id="KW-1185">Reference proteome</keyword>